<reference evidence="1" key="1">
    <citation type="submission" date="2022-10" db="EMBL/GenBank/DDBJ databases">
        <title>Complete genome sequence of Schlegelella aquatica LMG 23380.</title>
        <authorList>
            <person name="Musilova J."/>
            <person name="Kourilova X."/>
            <person name="Bezdicek M."/>
            <person name="Hermankova K."/>
            <person name="Obruca S."/>
            <person name="Sedlar K."/>
        </authorList>
    </citation>
    <scope>NUCLEOTIDE SEQUENCE</scope>
    <source>
        <strain evidence="1">LMG 23380</strain>
    </source>
</reference>
<dbReference type="RefSeq" id="WP_264892349.1">
    <property type="nucleotide sequence ID" value="NZ_CP110257.1"/>
</dbReference>
<proteinExistence type="predicted"/>
<dbReference type="InterPro" id="IPR013397">
    <property type="entry name" value="CRISPR-assoc_prot_Csy1"/>
</dbReference>
<keyword evidence="2" id="KW-1185">Reference proteome</keyword>
<organism evidence="1 2">
    <name type="scientific">Caldimonas aquatica</name>
    <dbReference type="NCBI Taxonomy" id="376175"/>
    <lineage>
        <taxon>Bacteria</taxon>
        <taxon>Pseudomonadati</taxon>
        <taxon>Pseudomonadota</taxon>
        <taxon>Betaproteobacteria</taxon>
        <taxon>Burkholderiales</taxon>
        <taxon>Sphaerotilaceae</taxon>
        <taxon>Caldimonas</taxon>
    </lineage>
</organism>
<accession>A0ABY6MRU6</accession>
<evidence type="ECO:0000313" key="1">
    <source>
        <dbReference type="EMBL" id="UZD54726.1"/>
    </source>
</evidence>
<dbReference type="Proteomes" id="UP001163266">
    <property type="component" value="Chromosome"/>
</dbReference>
<evidence type="ECO:0000313" key="2">
    <source>
        <dbReference type="Proteomes" id="UP001163266"/>
    </source>
</evidence>
<sequence length="452" mass="50915">MRQDQASSSRTEAFRAAIATFIEEQQEAKLKGKGMDAGTAPRYDYATWLANSAARAASVQFATHPLKATFPDAKIRATTSPFIQGRNLPQHWEVGSHLILHDVLDGTGDAAWLVIIRFLGRVMVEGRPLLHWLLENDEDLLQALDPDRNRASQLADSFKQVIRTGQASSSHSRAKQVYWLVGESPAEDGDYHLLQPLFSSSLAHVIHLEIQDARFGEANKLARQAFFQKKPHEAPYRDYRNLVARKLGGTKPQNISQLNSERGGINYLLASLPPKWDMQRPRALLYIESAMERLTYFKGLRQQVAALADFLRADPPPNEDTRRKRRQLEQELGQQLALFAAEIHARLEPGWTRDPACELPLCEQLWLDPERVGLPARAGHEQEDKGFKAAYHAGNWPDEVAGRFANWVNEQLRRAGLLGLGDAEYRHWARQAVIDAAWPVPVQRRAPTGGRA</sequence>
<gene>
    <name evidence="1" type="primary">csy1</name>
    <name evidence="1" type="ORF">OMP39_13855</name>
</gene>
<dbReference type="NCBIfam" id="TIGR02564">
    <property type="entry name" value="cas_Csy1"/>
    <property type="match status" value="1"/>
</dbReference>
<dbReference type="EMBL" id="CP110257">
    <property type="protein sequence ID" value="UZD54726.1"/>
    <property type="molecule type" value="Genomic_DNA"/>
</dbReference>
<dbReference type="Pfam" id="PF09611">
    <property type="entry name" value="Cas_Csy1"/>
    <property type="match status" value="1"/>
</dbReference>
<protein>
    <submittedName>
        <fullName evidence="1">Type I-F CRISPR-associated protein Csy1</fullName>
    </submittedName>
</protein>
<name>A0ABY6MRU6_9BURK</name>